<feature type="region of interest" description="Disordered" evidence="12">
    <location>
        <begin position="82"/>
        <end position="151"/>
    </location>
</feature>
<dbReference type="Proteomes" id="UP000261640">
    <property type="component" value="Unplaced"/>
</dbReference>
<evidence type="ECO:0000256" key="10">
    <source>
        <dbReference type="ARBA" id="ARBA00049347"/>
    </source>
</evidence>
<feature type="transmembrane region" description="Helical" evidence="11">
    <location>
        <begin position="714"/>
        <end position="737"/>
    </location>
</feature>
<feature type="region of interest" description="Disordered" evidence="12">
    <location>
        <begin position="254"/>
        <end position="281"/>
    </location>
</feature>
<evidence type="ECO:0000256" key="4">
    <source>
        <dbReference type="ARBA" id="ARBA00022475"/>
    </source>
</evidence>
<evidence type="ECO:0000256" key="1">
    <source>
        <dbReference type="ARBA" id="ARBA00004651"/>
    </source>
</evidence>
<proteinExistence type="inferred from homology"/>
<dbReference type="NCBIfam" id="TIGR00834">
    <property type="entry name" value="ae"/>
    <property type="match status" value="1"/>
</dbReference>
<feature type="transmembrane region" description="Helical" evidence="11">
    <location>
        <begin position="1141"/>
        <end position="1158"/>
    </location>
</feature>
<feature type="compositionally biased region" description="Acidic residues" evidence="12">
    <location>
        <begin position="127"/>
        <end position="139"/>
    </location>
</feature>
<feature type="domain" description="Band 3 cytoplasmic" evidence="14">
    <location>
        <begin position="284"/>
        <end position="587"/>
    </location>
</feature>
<evidence type="ECO:0000256" key="5">
    <source>
        <dbReference type="ARBA" id="ARBA00022681"/>
    </source>
</evidence>
<keyword evidence="5" id="KW-0039">Anion exchange</keyword>
<evidence type="ECO:0000256" key="3">
    <source>
        <dbReference type="ARBA" id="ARBA00022448"/>
    </source>
</evidence>
<feature type="transmembrane region" description="Helical" evidence="11">
    <location>
        <begin position="985"/>
        <end position="1009"/>
    </location>
</feature>
<dbReference type="PRINTS" id="PR01231">
    <property type="entry name" value="HCO3TRNSPORT"/>
</dbReference>
<feature type="domain" description="Bicarbonate transporter-like transmembrane" evidence="13">
    <location>
        <begin position="643"/>
        <end position="1173"/>
    </location>
</feature>
<dbReference type="Pfam" id="PF07565">
    <property type="entry name" value="Band_3_cyto"/>
    <property type="match status" value="1"/>
</dbReference>
<dbReference type="PRINTS" id="PR00165">
    <property type="entry name" value="ANIONEXCHNGR"/>
</dbReference>
<dbReference type="GO" id="GO:0005452">
    <property type="term" value="F:solute:inorganic anion antiporter activity"/>
    <property type="evidence" value="ECO:0007669"/>
    <property type="project" value="InterPro"/>
</dbReference>
<comment type="similarity">
    <text evidence="2 11">Belongs to the anion exchanger (TC 2.A.31) family.</text>
</comment>
<dbReference type="GO" id="GO:0016324">
    <property type="term" value="C:apical plasma membrane"/>
    <property type="evidence" value="ECO:0007669"/>
    <property type="project" value="TreeGrafter"/>
</dbReference>
<evidence type="ECO:0000313" key="15">
    <source>
        <dbReference type="Ensembl" id="ENSMAMP00000037153.1"/>
    </source>
</evidence>
<dbReference type="GO" id="GO:0016323">
    <property type="term" value="C:basolateral plasma membrane"/>
    <property type="evidence" value="ECO:0007669"/>
    <property type="project" value="TreeGrafter"/>
</dbReference>
<dbReference type="SUPFAM" id="SSF55804">
    <property type="entry name" value="Phoshotransferase/anion transport protein"/>
    <property type="match status" value="1"/>
</dbReference>
<dbReference type="GO" id="GO:0015701">
    <property type="term" value="P:bicarbonate transport"/>
    <property type="evidence" value="ECO:0007669"/>
    <property type="project" value="TreeGrafter"/>
</dbReference>
<evidence type="ECO:0000256" key="12">
    <source>
        <dbReference type="SAM" id="MobiDB-lite"/>
    </source>
</evidence>
<dbReference type="InterPro" id="IPR003020">
    <property type="entry name" value="HCO3_transpt_euk"/>
</dbReference>
<sequence>MSQEGTLEDLMHLYNISHVAICVQPDAPAASLLQGTLHPEEEDDGDLNKALGVQRFEQILSPTAVVPDEQHHIYHEEDIEYHRHSSHHIHRPLSKLHPEGRRKKSSKKKKDKEHKSSHVPCSSPKEEGEEEEEEEEEGTETSSVPPDSARVKDVEVINRFLKKYIFKPATSDTPCPSPQSVAPEHVTLTRVSSASRSYDLHERRRTGNMTGAEQAKYQRIPTDESEALTLASADLDGIKSHRFEDVPGVRRHLVRKSTKGQVVHIGKDHKEPTTRSRKQDRTPHEVFVELNELTMDKNQEMQWKETARWIKFEEDVEEETDRWGKPHVASLSFRSLLELRKTISHGAVLLDLDQKTLPGIAHQVVEQMIISDQIKAEDRANVLRALLLKHSHPSDEKDHSSHFPRNISAASLGSLITHHHNANHTHQPEPSVTDPLMATIHNLGDTETRIDMEKNEKEPVLVPGMHRSKSKHELKLLEKIPENAEATVVLVGSVDFLKQPTMAFVRLQEAVELESVLEVPVPVRFLFVLLGPPTTSMDYHQIGRSISTLMSDKQFHEAAYLADDRQDLLNAINSFLDCSIVLPPSEMGDDDLLRSVARFQREMLRKREEQEVKLLAKEPKSLEEKALLTPLKKSDDPLERTRRPFGGVIRDVQRRYPKYVSDFKDALNSQCMAAVIFIYFAALSPAITFGGLLGEKTDGLIGVSELIVSTAMQGVIFCLLGAQPLLVVGFSGPLLVFEEAFYTFCTANEMEYLTGRVWIGFWLIVIVLITVALEGSFLVRFVSRFTQEIFSFLISLIFICETFIKLFRIFKEHPLKRCSLSNDTKGNTSAENITLVLNNNTLPVTLKFRGEPNTALLSLVLMAGTFLIAFYLRKFKNSAFFPGRLRRSIGDFGVPIAILIMVLVDYSIEDTYTQKLSVPVGFSVTSPDKRGWIINPLGTNSPFPIWMMFGCCLPALLVFILIFMETQITSLIVSKKERMLVKGSGFHLDLLLIVVLGGTSALFGLPWMAAATVRSVTHVNALTVMSKAVAPGDKPRIQEVKEQRVTGLLVAILVGLSIVIGELLRMIPLAVLFGIFLYMGVMSLNGIQLTERMMLLLMPPKYHPDHTYVRKVRTLRMHLFTCIQLVCLAVLWAVMSTQASLAFPFVLILTVPVKMFLLPRIFTLREMACLDADDAEPKFDERECHDEYSEMHMPV</sequence>
<keyword evidence="7 11" id="KW-1133">Transmembrane helix</keyword>
<dbReference type="Gene3D" id="1.10.287.570">
    <property type="entry name" value="Helical hairpin bin"/>
    <property type="match status" value="1"/>
</dbReference>
<keyword evidence="8 11" id="KW-0406">Ion transport</keyword>
<evidence type="ECO:0000256" key="8">
    <source>
        <dbReference type="ARBA" id="ARBA00023065"/>
    </source>
</evidence>
<dbReference type="PANTHER" id="PTHR11453:SF14">
    <property type="entry name" value="ANION EXCHANGE PROTEIN 2"/>
    <property type="match status" value="1"/>
</dbReference>
<dbReference type="InterPro" id="IPR011531">
    <property type="entry name" value="HCO3_transpt-like_TM_dom"/>
</dbReference>
<organism evidence="15 16">
    <name type="scientific">Mastacembelus armatus</name>
    <name type="common">zig-zag eel</name>
    <dbReference type="NCBI Taxonomy" id="205130"/>
    <lineage>
        <taxon>Eukaryota</taxon>
        <taxon>Metazoa</taxon>
        <taxon>Chordata</taxon>
        <taxon>Craniata</taxon>
        <taxon>Vertebrata</taxon>
        <taxon>Euteleostomi</taxon>
        <taxon>Actinopterygii</taxon>
        <taxon>Neopterygii</taxon>
        <taxon>Teleostei</taxon>
        <taxon>Neoteleostei</taxon>
        <taxon>Acanthomorphata</taxon>
        <taxon>Anabantaria</taxon>
        <taxon>Synbranchiformes</taxon>
        <taxon>Mastacembelidae</taxon>
        <taxon>Mastacembelus</taxon>
    </lineage>
</organism>
<feature type="transmembrane region" description="Helical" evidence="11">
    <location>
        <begin position="1067"/>
        <end position="1087"/>
    </location>
</feature>
<dbReference type="GeneTree" id="ENSGT00940000158259"/>
<evidence type="ECO:0000256" key="6">
    <source>
        <dbReference type="ARBA" id="ARBA00022692"/>
    </source>
</evidence>
<keyword evidence="9 11" id="KW-0472">Membrane</keyword>
<evidence type="ECO:0000313" key="16">
    <source>
        <dbReference type="Proteomes" id="UP000261640"/>
    </source>
</evidence>
<dbReference type="GO" id="GO:0051453">
    <property type="term" value="P:regulation of intracellular pH"/>
    <property type="evidence" value="ECO:0007669"/>
    <property type="project" value="TreeGrafter"/>
</dbReference>
<comment type="catalytic activity">
    <reaction evidence="10">
        <text>hydrogencarbonate(in) + chloride(out) = hydrogencarbonate(out) + chloride(in)</text>
        <dbReference type="Rhea" id="RHEA:72363"/>
        <dbReference type="ChEBI" id="CHEBI:17544"/>
        <dbReference type="ChEBI" id="CHEBI:17996"/>
    </reaction>
</comment>
<feature type="transmembrane region" description="Helical" evidence="11">
    <location>
        <begin position="789"/>
        <end position="810"/>
    </location>
</feature>
<feature type="transmembrane region" description="Helical" evidence="11">
    <location>
        <begin position="1044"/>
        <end position="1061"/>
    </location>
</feature>
<dbReference type="Ensembl" id="ENSMAMT00000037385.1">
    <property type="protein sequence ID" value="ENSMAMP00000037153.1"/>
    <property type="gene ID" value="ENSMAMG00000010293.2"/>
</dbReference>
<evidence type="ECO:0000259" key="14">
    <source>
        <dbReference type="Pfam" id="PF07565"/>
    </source>
</evidence>
<feature type="compositionally biased region" description="Basic residues" evidence="12">
    <location>
        <begin position="84"/>
        <end position="117"/>
    </location>
</feature>
<reference evidence="15" key="2">
    <citation type="submission" date="2025-09" db="UniProtKB">
        <authorList>
            <consortium name="Ensembl"/>
        </authorList>
    </citation>
    <scope>IDENTIFICATION</scope>
</reference>
<reference evidence="15" key="1">
    <citation type="submission" date="2025-08" db="UniProtKB">
        <authorList>
            <consortium name="Ensembl"/>
        </authorList>
    </citation>
    <scope>IDENTIFICATION</scope>
</reference>
<feature type="transmembrane region" description="Helical" evidence="11">
    <location>
        <begin position="855"/>
        <end position="872"/>
    </location>
</feature>
<feature type="transmembrane region" description="Helical" evidence="11">
    <location>
        <begin position="757"/>
        <end position="782"/>
    </location>
</feature>
<name>A0A7N8WKA6_9TELE</name>
<keyword evidence="4" id="KW-1003">Cell membrane</keyword>
<feature type="transmembrane region" description="Helical" evidence="11">
    <location>
        <begin position="1117"/>
        <end position="1135"/>
    </location>
</feature>
<feature type="transmembrane region" description="Helical" evidence="11">
    <location>
        <begin position="672"/>
        <end position="693"/>
    </location>
</feature>
<dbReference type="InterPro" id="IPR016152">
    <property type="entry name" value="PTrfase/Anion_transptr"/>
</dbReference>
<comment type="subcellular location">
    <subcellularLocation>
        <location evidence="1">Cell membrane</location>
        <topology evidence="1">Multi-pass membrane protein</topology>
    </subcellularLocation>
    <subcellularLocation>
        <location evidence="11">Membrane</location>
        <topology evidence="11">Multi-pass membrane protein</topology>
    </subcellularLocation>
</comment>
<dbReference type="Gene3D" id="3.40.930.10">
    <property type="entry name" value="Mannitol-specific EII, Chain A"/>
    <property type="match status" value="1"/>
</dbReference>
<feature type="transmembrane region" description="Helical" evidence="11">
    <location>
        <begin position="892"/>
        <end position="908"/>
    </location>
</feature>
<dbReference type="InterPro" id="IPR001717">
    <property type="entry name" value="Anion_exchange"/>
</dbReference>
<dbReference type="PANTHER" id="PTHR11453">
    <property type="entry name" value="ANION EXCHANGE PROTEIN"/>
    <property type="match status" value="1"/>
</dbReference>
<protein>
    <recommendedName>
        <fullName evidence="11">Anion exchange protein</fullName>
    </recommendedName>
</protein>
<dbReference type="AlphaFoldDB" id="A0A7N8WKA6"/>
<dbReference type="InterPro" id="IPR013769">
    <property type="entry name" value="Band3_cytoplasmic_dom"/>
</dbReference>
<keyword evidence="6 11" id="KW-0812">Transmembrane</keyword>
<dbReference type="Pfam" id="PF00955">
    <property type="entry name" value="HCO3_cotransp"/>
    <property type="match status" value="1"/>
</dbReference>
<evidence type="ECO:0000256" key="7">
    <source>
        <dbReference type="ARBA" id="ARBA00022989"/>
    </source>
</evidence>
<evidence type="ECO:0000259" key="13">
    <source>
        <dbReference type="Pfam" id="PF00955"/>
    </source>
</evidence>
<feature type="compositionally biased region" description="Basic and acidic residues" evidence="12">
    <location>
        <begin position="265"/>
        <end position="281"/>
    </location>
</feature>
<accession>A0A7N8WKA6</accession>
<evidence type="ECO:0000256" key="2">
    <source>
        <dbReference type="ARBA" id="ARBA00010993"/>
    </source>
</evidence>
<evidence type="ECO:0000256" key="9">
    <source>
        <dbReference type="ARBA" id="ARBA00023136"/>
    </source>
</evidence>
<dbReference type="GO" id="GO:0008509">
    <property type="term" value="F:monoatomic anion transmembrane transporter activity"/>
    <property type="evidence" value="ECO:0007669"/>
    <property type="project" value="InterPro"/>
</dbReference>
<feature type="transmembrane region" description="Helical" evidence="11">
    <location>
        <begin position="945"/>
        <end position="964"/>
    </location>
</feature>
<keyword evidence="3 11" id="KW-0813">Transport</keyword>
<keyword evidence="16" id="KW-1185">Reference proteome</keyword>
<evidence type="ECO:0000256" key="11">
    <source>
        <dbReference type="RuleBase" id="RU362035"/>
    </source>
</evidence>